<dbReference type="GO" id="GO:0009252">
    <property type="term" value="P:peptidoglycan biosynthetic process"/>
    <property type="evidence" value="ECO:0007669"/>
    <property type="project" value="UniProtKB-UniRule"/>
</dbReference>
<dbReference type="Pfam" id="PF08245">
    <property type="entry name" value="Mur_ligase_M"/>
    <property type="match status" value="1"/>
</dbReference>
<evidence type="ECO:0000313" key="5">
    <source>
        <dbReference type="EMBL" id="CEO89023.1"/>
    </source>
</evidence>
<evidence type="ECO:0000256" key="2">
    <source>
        <dbReference type="HAMAP-Rule" id="MF_02214"/>
    </source>
</evidence>
<dbReference type="InterPro" id="IPR013564">
    <property type="entry name" value="MurT_C"/>
</dbReference>
<reference evidence="6" key="1">
    <citation type="submission" date="2015-01" db="EMBL/GenBank/DDBJ databases">
        <authorList>
            <person name="Manzoor Shahid"/>
            <person name="Zubair Saima"/>
        </authorList>
    </citation>
    <scope>NUCLEOTIDE SEQUENCE [LARGE SCALE GENOMIC DNA]</scope>
    <source>
        <strain evidence="6">Sp3</strain>
    </source>
</reference>
<feature type="domain" description="Lipid II isoglutaminyl synthase (glutamine-hydrolyzing) subunit MurT C-terminal" evidence="4">
    <location>
        <begin position="336"/>
        <end position="446"/>
    </location>
</feature>
<comment type="catalytic activity">
    <reaction evidence="2">
        <text>beta-D-GlcNAc-(1-&gt;4)-Mur2Ac(oyl-L-Ala-gamma-D-O-P-Glu-L-Lys-D-Ala-D-Ala)-di-trans,octa-cis-undecaprenyl diphosphate + NH4(+) = beta-D-GlcNAc-(1-&gt;4)-Mur2Ac(oyl-L-Ala-D-isoglutaminyl-L-Lys-D-Ala-D-Ala)-di-trans,octa-cis-undecaprenyl diphosphate + phosphate + H(+)</text>
        <dbReference type="Rhea" id="RHEA:57932"/>
        <dbReference type="ChEBI" id="CHEBI:15378"/>
        <dbReference type="ChEBI" id="CHEBI:28938"/>
        <dbReference type="ChEBI" id="CHEBI:43474"/>
        <dbReference type="ChEBI" id="CHEBI:62233"/>
        <dbReference type="ChEBI" id="CHEBI:143132"/>
    </reaction>
</comment>
<comment type="subunit">
    <text evidence="2">Forms a heterodimer with GatD.</text>
</comment>
<keyword evidence="2" id="KW-0547">Nucleotide-binding</keyword>
<evidence type="ECO:0000256" key="1">
    <source>
        <dbReference type="ARBA" id="ARBA00004752"/>
    </source>
</evidence>
<dbReference type="SUPFAM" id="SSF53623">
    <property type="entry name" value="MurD-like peptide ligases, catalytic domain"/>
    <property type="match status" value="1"/>
</dbReference>
<keyword evidence="2" id="KW-0862">Zinc</keyword>
<dbReference type="GO" id="GO:0140282">
    <property type="term" value="F:carbon-nitrogen ligase activity on lipid II"/>
    <property type="evidence" value="ECO:0007669"/>
    <property type="project" value="UniProtKB-UniRule"/>
</dbReference>
<dbReference type="InterPro" id="IPR036565">
    <property type="entry name" value="Mur-like_cat_sf"/>
</dbReference>
<dbReference type="Pfam" id="PF08353">
    <property type="entry name" value="MurT_C"/>
    <property type="match status" value="1"/>
</dbReference>
<feature type="active site" evidence="2">
    <location>
        <position position="372"/>
    </location>
</feature>
<dbReference type="OrthoDB" id="9803907at2"/>
<comment type="similarity">
    <text evidence="2">Belongs to the MurCDEF family. MurT subfamily.</text>
</comment>
<accession>A0A0B7MLD0</accession>
<feature type="binding site" evidence="2">
    <location>
        <position position="209"/>
    </location>
    <ligand>
        <name>Zn(2+)</name>
        <dbReference type="ChEBI" id="CHEBI:29105"/>
    </ligand>
</feature>
<evidence type="ECO:0000313" key="6">
    <source>
        <dbReference type="Proteomes" id="UP000046155"/>
    </source>
</evidence>
<dbReference type="PANTHER" id="PTHR23135">
    <property type="entry name" value="MUR LIGASE FAMILY MEMBER"/>
    <property type="match status" value="1"/>
</dbReference>
<dbReference type="HAMAP" id="MF_02214">
    <property type="entry name" value="Lipid_II_synth_MurT"/>
    <property type="match status" value="1"/>
</dbReference>
<gene>
    <name evidence="2" type="primary">murT</name>
    <name evidence="5" type="ORF">SSCH_350003</name>
</gene>
<comment type="catalytic activity">
    <reaction evidence="2">
        <text>beta-D-GlcNAc-(1-&gt;4)-Mur2Ac(oyl-L-Ala-gamma-D-Glu-L-Lys-D-Ala-D-Ala)-di-trans,octa-cis-undecaprenyl diphosphate + L-glutamine + ATP + H2O = beta-D-GlcNAc-(1-&gt;4)-Mur2Ac(oyl-L-Ala-D-isoglutaminyl-L-Lys-D-Ala-D-Ala)-di-trans,octa-cis-undecaprenyl diphosphate + L-glutamate + ADP + phosphate + H(+)</text>
        <dbReference type="Rhea" id="RHEA:57928"/>
        <dbReference type="ChEBI" id="CHEBI:15377"/>
        <dbReference type="ChEBI" id="CHEBI:15378"/>
        <dbReference type="ChEBI" id="CHEBI:29985"/>
        <dbReference type="ChEBI" id="CHEBI:30616"/>
        <dbReference type="ChEBI" id="CHEBI:43474"/>
        <dbReference type="ChEBI" id="CHEBI:58359"/>
        <dbReference type="ChEBI" id="CHEBI:60033"/>
        <dbReference type="ChEBI" id="CHEBI:62233"/>
        <dbReference type="ChEBI" id="CHEBI:456216"/>
        <dbReference type="EC" id="6.3.5.13"/>
    </reaction>
</comment>
<feature type="binding site" evidence="2">
    <location>
        <position position="231"/>
    </location>
    <ligand>
        <name>Zn(2+)</name>
        <dbReference type="ChEBI" id="CHEBI:29105"/>
    </ligand>
</feature>
<keyword evidence="2" id="KW-0479">Metal-binding</keyword>
<dbReference type="InterPro" id="IPR013221">
    <property type="entry name" value="Mur_ligase_cen"/>
</dbReference>
<keyword evidence="2" id="KW-0436">Ligase</keyword>
<dbReference type="Gene3D" id="3.40.1190.10">
    <property type="entry name" value="Mur-like, catalytic domain"/>
    <property type="match status" value="1"/>
</dbReference>
<evidence type="ECO:0000259" key="3">
    <source>
        <dbReference type="Pfam" id="PF08245"/>
    </source>
</evidence>
<dbReference type="PANTHER" id="PTHR23135:SF7">
    <property type="entry name" value="LIPID II ISOGLUTAMINYL SYNTHASE (GLUTAMINE-HYDROLYZING) SUBUNIT MURT"/>
    <property type="match status" value="1"/>
</dbReference>
<dbReference type="GO" id="GO:0008270">
    <property type="term" value="F:zinc ion binding"/>
    <property type="evidence" value="ECO:0007669"/>
    <property type="project" value="UniProtKB-UniRule"/>
</dbReference>
<proteinExistence type="inferred from homology"/>
<dbReference type="GO" id="GO:0016881">
    <property type="term" value="F:acid-amino acid ligase activity"/>
    <property type="evidence" value="ECO:0007669"/>
    <property type="project" value="InterPro"/>
</dbReference>
<evidence type="ECO:0000259" key="4">
    <source>
        <dbReference type="Pfam" id="PF08353"/>
    </source>
</evidence>
<keyword evidence="2" id="KW-0961">Cell wall biogenesis/degradation</keyword>
<keyword evidence="2" id="KW-0573">Peptidoglycan synthesis</keyword>
<comment type="pathway">
    <text evidence="1 2">Cell wall biogenesis; peptidoglycan biosynthesis.</text>
</comment>
<dbReference type="AlphaFoldDB" id="A0A0B7MLD0"/>
<dbReference type="InterPro" id="IPR043703">
    <property type="entry name" value="Lipid_II_synth_MurT"/>
</dbReference>
<comment type="function">
    <text evidence="2">The lipid II isoglutaminyl synthase complex catalyzes the formation of alpha-D-isoglutamine in the cell wall lipid II stem peptide. The MurT subunit catalyzes the ATP-dependent amidation of D-glutamate residue of lipid II, converting it to an isoglutamine residue.</text>
</comment>
<keyword evidence="2" id="KW-0067">ATP-binding</keyword>
<dbReference type="RefSeq" id="WP_044665072.1">
    <property type="nucleotide sequence ID" value="NZ_CDRZ01000231.1"/>
</dbReference>
<dbReference type="EC" id="6.3.5.13" evidence="2"/>
<protein>
    <recommendedName>
        <fullName evidence="2">Lipid II isoglutaminyl synthase (glutamine-hydrolyzing) subunit MurT</fullName>
        <ecNumber evidence="2">6.3.5.13</ecNumber>
    </recommendedName>
</protein>
<dbReference type="GO" id="GO:0071555">
    <property type="term" value="P:cell wall organization"/>
    <property type="evidence" value="ECO:0007669"/>
    <property type="project" value="UniProtKB-KW"/>
</dbReference>
<feature type="binding site" evidence="2">
    <location>
        <position position="234"/>
    </location>
    <ligand>
        <name>Zn(2+)</name>
        <dbReference type="ChEBI" id="CHEBI:29105"/>
    </ligand>
</feature>
<sequence>MRFWAALLAGKIVAFFCRLFRHPGTSLPGAVALKICPQLLSILAPAYEQVVAVTGTNGKTTTANLIAHILRSSNISAANNYEGANMITGVATALIKDCTLRGKARSQVAILEVDEGSVGKVFPAVKPDLVVVTNYFRDQLDRYSELNHNITLLRRVLTELPKTSLLLNADDPLVVTAGRDQSAVSYYGVKGKQSEDETSDCDIREGKLCPDCGNFLSYHYYHYGQLGDYYCTGCAFKRPLPDFLAYDVKDDHYLEFTLDVRQSKDFCEGCSAVNTLRLGAPMQGFYNIYNVLAASAAAITLGVSQQVITASLMEYIPATGRMERFLYKGRPCTLALIKNPAGLNEVLKTLLRTEGEKALVIAINDLAADGRDVSWLWDAGLEMMNDQSIKKVICSGRRAGDTAVRLKYAGVPRVKLVLEPECRESLEILGLQGAKEYFVLASYTNLSRYANLLEKMGKDVVKGCG</sequence>
<feature type="binding site" evidence="2">
    <location>
        <position position="212"/>
    </location>
    <ligand>
        <name>Zn(2+)</name>
        <dbReference type="ChEBI" id="CHEBI:29105"/>
    </ligand>
</feature>
<comment type="catalytic activity">
    <reaction evidence="2">
        <text>beta-D-GlcNAc-(1-&gt;4)-Mur2Ac(oyl-L-Ala-gamma-D-Glu-L-Lys-D-Ala-D-Ala)-di-trans,octa-cis-undecaprenyl diphosphate + ATP = beta-D-GlcNAc-(1-&gt;4)-Mur2Ac(oyl-L-Ala-gamma-D-O-P-Glu-L-Lys-D-Ala-D-Ala)-di-trans,octa-cis-undecaprenyl diphosphate + ADP</text>
        <dbReference type="Rhea" id="RHEA:59488"/>
        <dbReference type="ChEBI" id="CHEBI:30616"/>
        <dbReference type="ChEBI" id="CHEBI:60033"/>
        <dbReference type="ChEBI" id="CHEBI:143132"/>
        <dbReference type="ChEBI" id="CHEBI:456216"/>
    </reaction>
</comment>
<keyword evidence="2" id="KW-0133">Cell shape</keyword>
<dbReference type="GO" id="GO:0005524">
    <property type="term" value="F:ATP binding"/>
    <property type="evidence" value="ECO:0007669"/>
    <property type="project" value="UniProtKB-UniRule"/>
</dbReference>
<dbReference type="UniPathway" id="UPA00219"/>
<dbReference type="Proteomes" id="UP000046155">
    <property type="component" value="Unassembled WGS sequence"/>
</dbReference>
<organism evidence="5 6">
    <name type="scientific">Syntrophaceticus schinkii</name>
    <dbReference type="NCBI Taxonomy" id="499207"/>
    <lineage>
        <taxon>Bacteria</taxon>
        <taxon>Bacillati</taxon>
        <taxon>Bacillota</taxon>
        <taxon>Clostridia</taxon>
        <taxon>Thermoanaerobacterales</taxon>
        <taxon>Thermoanaerobacterales Family III. Incertae Sedis</taxon>
        <taxon>Syntrophaceticus</taxon>
    </lineage>
</organism>
<dbReference type="GO" id="GO:0008360">
    <property type="term" value="P:regulation of cell shape"/>
    <property type="evidence" value="ECO:0007669"/>
    <property type="project" value="UniProtKB-KW"/>
</dbReference>
<name>A0A0B7MLD0_9FIRM</name>
<dbReference type="EMBL" id="CDRZ01000231">
    <property type="protein sequence ID" value="CEO89023.1"/>
    <property type="molecule type" value="Genomic_DNA"/>
</dbReference>
<keyword evidence="6" id="KW-1185">Reference proteome</keyword>
<feature type="domain" description="Mur ligase central" evidence="3">
    <location>
        <begin position="53"/>
        <end position="195"/>
    </location>
</feature>